<feature type="transmembrane region" description="Helical" evidence="3">
    <location>
        <begin position="260"/>
        <end position="282"/>
    </location>
</feature>
<keyword evidence="3" id="KW-0472">Membrane</keyword>
<evidence type="ECO:0000256" key="1">
    <source>
        <dbReference type="ARBA" id="ARBA00022705"/>
    </source>
</evidence>
<evidence type="ECO:0000256" key="3">
    <source>
        <dbReference type="SAM" id="Phobius"/>
    </source>
</evidence>
<feature type="compositionally biased region" description="Basic and acidic residues" evidence="2">
    <location>
        <begin position="177"/>
        <end position="194"/>
    </location>
</feature>
<proteinExistence type="predicted"/>
<feature type="transmembrane region" description="Helical" evidence="3">
    <location>
        <begin position="229"/>
        <end position="248"/>
    </location>
</feature>
<evidence type="ECO:0000256" key="2">
    <source>
        <dbReference type="SAM" id="MobiDB-lite"/>
    </source>
</evidence>
<dbReference type="STRING" id="1650663.GCA_001486665_03534"/>
<organism evidence="4 5">
    <name type="scientific">Allofournierella massiliensis</name>
    <dbReference type="NCBI Taxonomy" id="1650663"/>
    <lineage>
        <taxon>Bacteria</taxon>
        <taxon>Bacillati</taxon>
        <taxon>Bacillota</taxon>
        <taxon>Clostridia</taxon>
        <taxon>Eubacteriales</taxon>
        <taxon>Oscillospiraceae</taxon>
        <taxon>Allofournierella</taxon>
    </lineage>
</organism>
<dbReference type="RefSeq" id="WP_132587438.1">
    <property type="nucleotide sequence ID" value="NZ_SLUM01000033.1"/>
</dbReference>
<keyword evidence="3" id="KW-0812">Transmembrane</keyword>
<evidence type="ECO:0000313" key="5">
    <source>
        <dbReference type="Proteomes" id="UP000295184"/>
    </source>
</evidence>
<accession>A0A4R1QIM2</accession>
<keyword evidence="3" id="KW-1133">Transmembrane helix</keyword>
<dbReference type="AlphaFoldDB" id="A0A4R1QIM2"/>
<dbReference type="Proteomes" id="UP000295184">
    <property type="component" value="Unassembled WGS sequence"/>
</dbReference>
<feature type="transmembrane region" description="Helical" evidence="3">
    <location>
        <begin position="294"/>
        <end position="316"/>
    </location>
</feature>
<gene>
    <name evidence="4" type="ORF">EDD77_13310</name>
</gene>
<dbReference type="GO" id="GO:0006260">
    <property type="term" value="P:DNA replication"/>
    <property type="evidence" value="ECO:0007669"/>
    <property type="project" value="UniProtKB-KW"/>
</dbReference>
<reference evidence="4 5" key="1">
    <citation type="submission" date="2019-03" db="EMBL/GenBank/DDBJ databases">
        <title>Genomic Encyclopedia of Type Strains, Phase IV (KMG-IV): sequencing the most valuable type-strain genomes for metagenomic binning, comparative biology and taxonomic classification.</title>
        <authorList>
            <person name="Goeker M."/>
        </authorList>
    </citation>
    <scope>NUCLEOTIDE SEQUENCE [LARGE SCALE GENOMIC DNA]</scope>
    <source>
        <strain evidence="4 5">DSM 100451</strain>
    </source>
</reference>
<comment type="caution">
    <text evidence="4">The sequence shown here is derived from an EMBL/GenBank/DDBJ whole genome shotgun (WGS) entry which is preliminary data.</text>
</comment>
<sequence length="323" mass="35266">MSIWEVLGIAPTTDKAAIRHAYAQKTRTCHPEEDPEGFDALHKAFTAAMRAARQGVNMAVMEPESAPVPAAPAAAKADSAEARRAAAKAARAARRAAEQQAVEQYASRAQRRAGRIIQLGQGEQEEGQQFDFAAVDAAPAQPAPKQKNEPDRPLTHEELAWRNGPAPVPEQAQQENGKQERKPIYQQPKPEENPARQAVAATRPKNGWRIATLLLTVGLLAQLVRGSFIWATLLLIALCWCSMQGVNIDWNQPRPSRRIMGLWGVGLVLIPVLWFFVMAVTWGLHGAQDAALDYAVGAVFLSILAAPFGICSTLVARQRARNR</sequence>
<dbReference type="EMBL" id="SLUM01000033">
    <property type="protein sequence ID" value="TCL53469.1"/>
    <property type="molecule type" value="Genomic_DNA"/>
</dbReference>
<evidence type="ECO:0000313" key="4">
    <source>
        <dbReference type="EMBL" id="TCL53469.1"/>
    </source>
</evidence>
<dbReference type="InterPro" id="IPR036869">
    <property type="entry name" value="J_dom_sf"/>
</dbReference>
<feature type="region of interest" description="Disordered" evidence="2">
    <location>
        <begin position="163"/>
        <end position="200"/>
    </location>
</feature>
<name>A0A4R1QIM2_9FIRM</name>
<evidence type="ECO:0008006" key="6">
    <source>
        <dbReference type="Google" id="ProtNLM"/>
    </source>
</evidence>
<keyword evidence="1" id="KW-0235">DNA replication</keyword>
<protein>
    <recommendedName>
        <fullName evidence="6">DnaJ-like protein</fullName>
    </recommendedName>
</protein>
<dbReference type="SUPFAM" id="SSF46565">
    <property type="entry name" value="Chaperone J-domain"/>
    <property type="match status" value="1"/>
</dbReference>